<dbReference type="CDD" id="cd00446">
    <property type="entry name" value="GrpE"/>
    <property type="match status" value="1"/>
</dbReference>
<dbReference type="GO" id="GO:0006457">
    <property type="term" value="P:protein folding"/>
    <property type="evidence" value="ECO:0007669"/>
    <property type="project" value="InterPro"/>
</dbReference>
<dbReference type="Proteomes" id="UP000006365">
    <property type="component" value="Chromosome"/>
</dbReference>
<evidence type="ECO:0000313" key="7">
    <source>
        <dbReference type="EMBL" id="ADW17097.1"/>
    </source>
</evidence>
<comment type="similarity">
    <text evidence="1 3 5">Belongs to the GrpE family.</text>
</comment>
<dbReference type="InterPro" id="IPR013805">
    <property type="entry name" value="GrpE_CC"/>
</dbReference>
<dbReference type="InterPro" id="IPR000740">
    <property type="entry name" value="GrpE"/>
</dbReference>
<evidence type="ECO:0000256" key="3">
    <source>
        <dbReference type="HAMAP-Rule" id="MF_01151"/>
    </source>
</evidence>
<feature type="region of interest" description="Disordered" evidence="6">
    <location>
        <begin position="1"/>
        <end position="49"/>
    </location>
</feature>
<dbReference type="KEGG" id="dpr:Despr_0923"/>
<dbReference type="PANTHER" id="PTHR21237:SF23">
    <property type="entry name" value="GRPE PROTEIN HOMOLOG, MITOCHONDRIAL"/>
    <property type="match status" value="1"/>
</dbReference>
<dbReference type="AlphaFoldDB" id="A0A7U4DNN0"/>
<dbReference type="InterPro" id="IPR009012">
    <property type="entry name" value="GrpE_head"/>
</dbReference>
<organism evidence="7 8">
    <name type="scientific">Desulfobulbus propionicus (strain ATCC 33891 / DSM 2032 / VKM B-1956 / 1pr3)</name>
    <dbReference type="NCBI Taxonomy" id="577650"/>
    <lineage>
        <taxon>Bacteria</taxon>
        <taxon>Pseudomonadati</taxon>
        <taxon>Thermodesulfobacteriota</taxon>
        <taxon>Desulfobulbia</taxon>
        <taxon>Desulfobulbales</taxon>
        <taxon>Desulfobulbaceae</taxon>
        <taxon>Desulfobulbus</taxon>
    </lineage>
</organism>
<evidence type="ECO:0000256" key="1">
    <source>
        <dbReference type="ARBA" id="ARBA00009054"/>
    </source>
</evidence>
<dbReference type="EMBL" id="CP002364">
    <property type="protein sequence ID" value="ADW17097.1"/>
    <property type="molecule type" value="Genomic_DNA"/>
</dbReference>
<protein>
    <recommendedName>
        <fullName evidence="3 4">Protein GrpE</fullName>
    </recommendedName>
    <alternativeName>
        <fullName evidence="3">HSP-70 cofactor</fullName>
    </alternativeName>
</protein>
<gene>
    <name evidence="3" type="primary">grpE</name>
    <name evidence="7" type="ordered locus">Despr_0923</name>
</gene>
<keyword evidence="8" id="KW-1185">Reference proteome</keyword>
<evidence type="ECO:0000256" key="5">
    <source>
        <dbReference type="RuleBase" id="RU004478"/>
    </source>
</evidence>
<keyword evidence="3 4" id="KW-0346">Stress response</keyword>
<proteinExistence type="inferred from homology"/>
<dbReference type="Pfam" id="PF01025">
    <property type="entry name" value="GrpE"/>
    <property type="match status" value="1"/>
</dbReference>
<dbReference type="GO" id="GO:0000774">
    <property type="term" value="F:adenyl-nucleotide exchange factor activity"/>
    <property type="evidence" value="ECO:0007669"/>
    <property type="project" value="InterPro"/>
</dbReference>
<dbReference type="SUPFAM" id="SSF58014">
    <property type="entry name" value="Coiled-coil domain of nucleotide exchange factor GrpE"/>
    <property type="match status" value="1"/>
</dbReference>
<evidence type="ECO:0000256" key="4">
    <source>
        <dbReference type="RuleBase" id="RU000639"/>
    </source>
</evidence>
<dbReference type="PRINTS" id="PR00773">
    <property type="entry name" value="GRPEPROTEIN"/>
</dbReference>
<dbReference type="GO" id="GO:0005737">
    <property type="term" value="C:cytoplasm"/>
    <property type="evidence" value="ECO:0007669"/>
    <property type="project" value="UniProtKB-SubCell"/>
</dbReference>
<dbReference type="PANTHER" id="PTHR21237">
    <property type="entry name" value="GRPE PROTEIN"/>
    <property type="match status" value="1"/>
</dbReference>
<dbReference type="Gene3D" id="3.90.20.20">
    <property type="match status" value="1"/>
</dbReference>
<comment type="function">
    <text evidence="3 4">Participates actively in the response to hyperosmotic and heat shock by preventing the aggregation of stress-denatured proteins, in association with DnaK and GrpE. It is the nucleotide exchange factor for DnaK and may function as a thermosensor. Unfolded proteins bind initially to DnaJ; upon interaction with the DnaJ-bound protein, DnaK hydrolyzes its bound ATP, resulting in the formation of a stable complex. GrpE releases ADP from DnaK; ATP binding to DnaK triggers the release of the substrate protein, thus completing the reaction cycle. Several rounds of ATP-dependent interactions between DnaJ, DnaK and GrpE are required for fully efficient folding.</text>
</comment>
<evidence type="ECO:0000256" key="6">
    <source>
        <dbReference type="SAM" id="MobiDB-lite"/>
    </source>
</evidence>
<dbReference type="SUPFAM" id="SSF51064">
    <property type="entry name" value="Head domain of nucleotide exchange factor GrpE"/>
    <property type="match status" value="1"/>
</dbReference>
<evidence type="ECO:0000313" key="8">
    <source>
        <dbReference type="Proteomes" id="UP000006365"/>
    </source>
</evidence>
<dbReference type="GO" id="GO:0051087">
    <property type="term" value="F:protein-folding chaperone binding"/>
    <property type="evidence" value="ECO:0007669"/>
    <property type="project" value="InterPro"/>
</dbReference>
<sequence>MIDETKEQGPVGEQQTTEAPADLSDVETITGEDSTPESEAETLQRQLDESRDQLMRIAAEFENYKKRMERERGKLLKYAGENILRDLLTTLDNLDRAVEQGNAEAEDDSKKLEAMLQGIELTRKGLVATMERYGVEPLAAIGLSFNPDEHDALTMEASDEVPANHVLREFAKGYRFKDRVLRHAQVVVSSGPGKAA</sequence>
<dbReference type="GO" id="GO:0051082">
    <property type="term" value="F:unfolded protein binding"/>
    <property type="evidence" value="ECO:0007669"/>
    <property type="project" value="TreeGrafter"/>
</dbReference>
<reference evidence="7 8" key="1">
    <citation type="journal article" date="2011" name="Stand. Genomic Sci.">
        <title>Complete genome sequence of Desulfobulbus propionicus type strain (1pr3).</title>
        <authorList>
            <person name="Pagani I."/>
            <person name="Lapidus A."/>
            <person name="Nolan M."/>
            <person name="Lucas S."/>
            <person name="Hammon N."/>
            <person name="Deshpande S."/>
            <person name="Cheng J.F."/>
            <person name="Chertkov O."/>
            <person name="Davenport K."/>
            <person name="Tapia R."/>
            <person name="Han C."/>
            <person name="Goodwin L."/>
            <person name="Pitluck S."/>
            <person name="Liolios K."/>
            <person name="Mavromatis K."/>
            <person name="Ivanova N."/>
            <person name="Mikhailova N."/>
            <person name="Pati A."/>
            <person name="Chen A."/>
            <person name="Palaniappan K."/>
            <person name="Land M."/>
            <person name="Hauser L."/>
            <person name="Chang Y.J."/>
            <person name="Jeffries C.D."/>
            <person name="Detter J.C."/>
            <person name="Brambilla E."/>
            <person name="Kannan K.P."/>
            <person name="Djao O.D."/>
            <person name="Rohde M."/>
            <person name="Pukall R."/>
            <person name="Spring S."/>
            <person name="Goker M."/>
            <person name="Sikorski J."/>
            <person name="Woyke T."/>
            <person name="Bristow J."/>
            <person name="Eisen J.A."/>
            <person name="Markowitz V."/>
            <person name="Hugenholtz P."/>
            <person name="Kyrpides N.C."/>
            <person name="Klenk H.P."/>
        </authorList>
    </citation>
    <scope>NUCLEOTIDE SEQUENCE [LARGE SCALE GENOMIC DNA]</scope>
    <source>
        <strain evidence="8">ATCC 33891 / DSM 2032 / 1pr3</strain>
    </source>
</reference>
<dbReference type="Gene3D" id="2.30.22.10">
    <property type="entry name" value="Head domain of nucleotide exchange factor GrpE"/>
    <property type="match status" value="1"/>
</dbReference>
<keyword evidence="2 3" id="KW-0143">Chaperone</keyword>
<dbReference type="HAMAP" id="MF_01151">
    <property type="entry name" value="GrpE"/>
    <property type="match status" value="1"/>
</dbReference>
<name>A0A7U4DNN0_DESPD</name>
<evidence type="ECO:0000256" key="2">
    <source>
        <dbReference type="ARBA" id="ARBA00023186"/>
    </source>
</evidence>
<keyword evidence="3" id="KW-0963">Cytoplasm</keyword>
<dbReference type="PROSITE" id="PS01071">
    <property type="entry name" value="GRPE"/>
    <property type="match status" value="1"/>
</dbReference>
<dbReference type="RefSeq" id="WP_015723641.1">
    <property type="nucleotide sequence ID" value="NC_014972.1"/>
</dbReference>
<comment type="subcellular location">
    <subcellularLocation>
        <location evidence="3">Cytoplasm</location>
    </subcellularLocation>
</comment>
<comment type="subunit">
    <text evidence="3">Homodimer.</text>
</comment>
<dbReference type="GO" id="GO:0042803">
    <property type="term" value="F:protein homodimerization activity"/>
    <property type="evidence" value="ECO:0007669"/>
    <property type="project" value="InterPro"/>
</dbReference>
<accession>A0A7U4DNN0</accession>